<dbReference type="EMBL" id="QTLC01000034">
    <property type="protein sequence ID" value="RDY71124.1"/>
    <property type="molecule type" value="Genomic_DNA"/>
</dbReference>
<dbReference type="RefSeq" id="WP_115893997.1">
    <property type="nucleotide sequence ID" value="NZ_QTLC01000034.1"/>
</dbReference>
<reference evidence="2 3" key="1">
    <citation type="submission" date="2018-08" db="EMBL/GenBank/DDBJ databases">
        <title>Genome sequence of strict halophilic Halobacillus trueperi SS1 isolated from Lunsu, a salty water body of North West Himalayas.</title>
        <authorList>
            <person name="Gupta S."/>
            <person name="Sharma P."/>
            <person name="Dev K."/>
            <person name="Baumler D."/>
            <person name="Sourirajan A."/>
        </authorList>
    </citation>
    <scope>NUCLEOTIDE SEQUENCE [LARGE SCALE GENOMIC DNA]</scope>
    <source>
        <strain evidence="2 3">SS1</strain>
    </source>
</reference>
<comment type="caution">
    <text evidence="2">The sequence shown here is derived from an EMBL/GenBank/DDBJ whole genome shotgun (WGS) entry which is preliminary data.</text>
</comment>
<evidence type="ECO:0000256" key="1">
    <source>
        <dbReference type="SAM" id="Phobius"/>
    </source>
</evidence>
<sequence>MTIRQKIHMTNLILFVLLLAWGFLLYFGTHFVEQDDPYVGENLSILLVYVIWGLGYFIQLKQPSMKRVVAVLLLSLGFQVLYFFNMYYVITFFEWIFE</sequence>
<keyword evidence="1" id="KW-0472">Membrane</keyword>
<feature type="transmembrane region" description="Helical" evidence="1">
    <location>
        <begin position="12"/>
        <end position="32"/>
    </location>
</feature>
<protein>
    <submittedName>
        <fullName evidence="2">Uncharacterized protein</fullName>
    </submittedName>
</protein>
<keyword evidence="1" id="KW-1133">Transmembrane helix</keyword>
<feature type="transmembrane region" description="Helical" evidence="1">
    <location>
        <begin position="70"/>
        <end position="90"/>
    </location>
</feature>
<evidence type="ECO:0000313" key="2">
    <source>
        <dbReference type="EMBL" id="RDY71124.1"/>
    </source>
</evidence>
<evidence type="ECO:0000313" key="3">
    <source>
        <dbReference type="Proteomes" id="UP000257032"/>
    </source>
</evidence>
<accession>A0A3D8VNZ8</accession>
<dbReference type="AlphaFoldDB" id="A0A3D8VNZ8"/>
<keyword evidence="1" id="KW-0812">Transmembrane</keyword>
<dbReference type="Proteomes" id="UP000257032">
    <property type="component" value="Unassembled WGS sequence"/>
</dbReference>
<name>A0A3D8VNZ8_9BACI</name>
<proteinExistence type="predicted"/>
<organism evidence="2 3">
    <name type="scientific">Halobacillus trueperi</name>
    <dbReference type="NCBI Taxonomy" id="156205"/>
    <lineage>
        <taxon>Bacteria</taxon>
        <taxon>Bacillati</taxon>
        <taxon>Bacillota</taxon>
        <taxon>Bacilli</taxon>
        <taxon>Bacillales</taxon>
        <taxon>Bacillaceae</taxon>
        <taxon>Halobacillus</taxon>
    </lineage>
</organism>
<gene>
    <name evidence="2" type="ORF">DXT76_09160</name>
</gene>
<feature type="transmembrane region" description="Helical" evidence="1">
    <location>
        <begin position="38"/>
        <end position="58"/>
    </location>
</feature>